<feature type="region of interest" description="Disordered" evidence="1">
    <location>
        <begin position="1"/>
        <end position="28"/>
    </location>
</feature>
<dbReference type="EMBL" id="CAVNYO010000434">
    <property type="protein sequence ID" value="CAK5279042.1"/>
    <property type="molecule type" value="Genomic_DNA"/>
</dbReference>
<accession>A0AAD2K4V1</accession>
<protein>
    <submittedName>
        <fullName evidence="2">Uncharacterized protein</fullName>
    </submittedName>
</protein>
<feature type="non-terminal residue" evidence="2">
    <location>
        <position position="1"/>
    </location>
</feature>
<feature type="non-terminal residue" evidence="2">
    <location>
        <position position="107"/>
    </location>
</feature>
<dbReference type="AlphaFoldDB" id="A0AAD2K4V1"/>
<evidence type="ECO:0000256" key="1">
    <source>
        <dbReference type="SAM" id="MobiDB-lite"/>
    </source>
</evidence>
<proteinExistence type="predicted"/>
<organism evidence="2 3">
    <name type="scientific">Mycena citricolor</name>
    <dbReference type="NCBI Taxonomy" id="2018698"/>
    <lineage>
        <taxon>Eukaryota</taxon>
        <taxon>Fungi</taxon>
        <taxon>Dikarya</taxon>
        <taxon>Basidiomycota</taxon>
        <taxon>Agaricomycotina</taxon>
        <taxon>Agaricomycetes</taxon>
        <taxon>Agaricomycetidae</taxon>
        <taxon>Agaricales</taxon>
        <taxon>Marasmiineae</taxon>
        <taxon>Mycenaceae</taxon>
        <taxon>Mycena</taxon>
    </lineage>
</organism>
<sequence>PQALSQLSAWRQSVSSGTRNSLTNPDDTTLETLNKAAVLRRNGNRMFISGVNQPRRHARTHPQRKHVTDHDPMEHHENWDTWASVELTLRSCAARPSRCPRARMTPV</sequence>
<feature type="region of interest" description="Disordered" evidence="1">
    <location>
        <begin position="47"/>
        <end position="74"/>
    </location>
</feature>
<evidence type="ECO:0000313" key="2">
    <source>
        <dbReference type="EMBL" id="CAK5279042.1"/>
    </source>
</evidence>
<feature type="compositionally biased region" description="Basic residues" evidence="1">
    <location>
        <begin position="54"/>
        <end position="65"/>
    </location>
</feature>
<dbReference type="Proteomes" id="UP001295794">
    <property type="component" value="Unassembled WGS sequence"/>
</dbReference>
<keyword evidence="3" id="KW-1185">Reference proteome</keyword>
<name>A0AAD2K4V1_9AGAR</name>
<reference evidence="2" key="1">
    <citation type="submission" date="2023-11" db="EMBL/GenBank/DDBJ databases">
        <authorList>
            <person name="De Vega J J."/>
            <person name="De Vega J J."/>
        </authorList>
    </citation>
    <scope>NUCLEOTIDE SEQUENCE</scope>
</reference>
<gene>
    <name evidence="2" type="ORF">MYCIT1_LOCUS28846</name>
</gene>
<evidence type="ECO:0000313" key="3">
    <source>
        <dbReference type="Proteomes" id="UP001295794"/>
    </source>
</evidence>
<comment type="caution">
    <text evidence="2">The sequence shown here is derived from an EMBL/GenBank/DDBJ whole genome shotgun (WGS) entry which is preliminary data.</text>
</comment>